<sequence>MILPPFCHVRLAYSSDAMDVTTWVAEGTAARPTAIASALRHPAQHEPGGGPRCALPKCGVWRSIGAGVALALQRRRVRERCGPMGLGAKVLLKTLPPQSHLTGCRCGCGVRGECETDLVGRSKNHTFVIVFLSISFGYCKIISQISNS</sequence>
<proteinExistence type="predicted"/>
<evidence type="ECO:0000313" key="2">
    <source>
        <dbReference type="Proteomes" id="UP000000763"/>
    </source>
</evidence>
<protein>
    <submittedName>
        <fullName evidence="1">Uncharacterized protein</fullName>
    </submittedName>
</protein>
<reference evidence="2" key="1">
    <citation type="journal article" date="2005" name="Nature">
        <title>The map-based sequence of the rice genome.</title>
        <authorList>
            <consortium name="International rice genome sequencing project (IRGSP)"/>
            <person name="Matsumoto T."/>
            <person name="Wu J."/>
            <person name="Kanamori H."/>
            <person name="Katayose Y."/>
            <person name="Fujisawa M."/>
            <person name="Namiki N."/>
            <person name="Mizuno H."/>
            <person name="Yamamoto K."/>
            <person name="Antonio B.A."/>
            <person name="Baba T."/>
            <person name="Sakata K."/>
            <person name="Nagamura Y."/>
            <person name="Aoki H."/>
            <person name="Arikawa K."/>
            <person name="Arita K."/>
            <person name="Bito T."/>
            <person name="Chiden Y."/>
            <person name="Fujitsuka N."/>
            <person name="Fukunaka R."/>
            <person name="Hamada M."/>
            <person name="Harada C."/>
            <person name="Hayashi A."/>
            <person name="Hijishita S."/>
            <person name="Honda M."/>
            <person name="Hosokawa S."/>
            <person name="Ichikawa Y."/>
            <person name="Idonuma A."/>
            <person name="Iijima M."/>
            <person name="Ikeda M."/>
            <person name="Ikeno M."/>
            <person name="Ito K."/>
            <person name="Ito S."/>
            <person name="Ito T."/>
            <person name="Ito Y."/>
            <person name="Ito Y."/>
            <person name="Iwabuchi A."/>
            <person name="Kamiya K."/>
            <person name="Karasawa W."/>
            <person name="Kurita K."/>
            <person name="Katagiri S."/>
            <person name="Kikuta A."/>
            <person name="Kobayashi H."/>
            <person name="Kobayashi N."/>
            <person name="Machita K."/>
            <person name="Maehara T."/>
            <person name="Masukawa M."/>
            <person name="Mizubayashi T."/>
            <person name="Mukai Y."/>
            <person name="Nagasaki H."/>
            <person name="Nagata Y."/>
            <person name="Naito S."/>
            <person name="Nakashima M."/>
            <person name="Nakama Y."/>
            <person name="Nakamichi Y."/>
            <person name="Nakamura M."/>
            <person name="Meguro A."/>
            <person name="Negishi M."/>
            <person name="Ohta I."/>
            <person name="Ohta T."/>
            <person name="Okamoto M."/>
            <person name="Ono N."/>
            <person name="Saji S."/>
            <person name="Sakaguchi M."/>
            <person name="Sakai K."/>
            <person name="Shibata M."/>
            <person name="Shimokawa T."/>
            <person name="Song J."/>
            <person name="Takazaki Y."/>
            <person name="Terasawa K."/>
            <person name="Tsugane M."/>
            <person name="Tsuji K."/>
            <person name="Ueda S."/>
            <person name="Waki K."/>
            <person name="Yamagata H."/>
            <person name="Yamamoto M."/>
            <person name="Yamamoto S."/>
            <person name="Yamane H."/>
            <person name="Yoshiki S."/>
            <person name="Yoshihara R."/>
            <person name="Yukawa K."/>
            <person name="Zhong H."/>
            <person name="Yano M."/>
            <person name="Yuan Q."/>
            <person name="Ouyang S."/>
            <person name="Liu J."/>
            <person name="Jones K.M."/>
            <person name="Gansberger K."/>
            <person name="Moffat K."/>
            <person name="Hill J."/>
            <person name="Bera J."/>
            <person name="Fadrosh D."/>
            <person name="Jin S."/>
            <person name="Johri S."/>
            <person name="Kim M."/>
            <person name="Overton L."/>
            <person name="Reardon M."/>
            <person name="Tsitrin T."/>
            <person name="Vuong H."/>
            <person name="Weaver B."/>
            <person name="Ciecko A."/>
            <person name="Tallon L."/>
            <person name="Jackson J."/>
            <person name="Pai G."/>
            <person name="Aken S.V."/>
            <person name="Utterback T."/>
            <person name="Reidmuller S."/>
            <person name="Feldblyum T."/>
            <person name="Hsiao J."/>
            <person name="Zismann V."/>
            <person name="Iobst S."/>
            <person name="de Vazeille A.R."/>
            <person name="Buell C.R."/>
            <person name="Ying K."/>
            <person name="Li Y."/>
            <person name="Lu T."/>
            <person name="Huang Y."/>
            <person name="Zhao Q."/>
            <person name="Feng Q."/>
            <person name="Zhang L."/>
            <person name="Zhu J."/>
            <person name="Weng Q."/>
            <person name="Mu J."/>
            <person name="Lu Y."/>
            <person name="Fan D."/>
            <person name="Liu Y."/>
            <person name="Guan J."/>
            <person name="Zhang Y."/>
            <person name="Yu S."/>
            <person name="Liu X."/>
            <person name="Zhang Y."/>
            <person name="Hong G."/>
            <person name="Han B."/>
            <person name="Choisne N."/>
            <person name="Demange N."/>
            <person name="Orjeda G."/>
            <person name="Samain S."/>
            <person name="Cattolico L."/>
            <person name="Pelletier E."/>
            <person name="Couloux A."/>
            <person name="Segurens B."/>
            <person name="Wincker P."/>
            <person name="D'Hont A."/>
            <person name="Scarpelli C."/>
            <person name="Weissenbach J."/>
            <person name="Salanoubat M."/>
            <person name="Quetier F."/>
            <person name="Yu Y."/>
            <person name="Kim H.R."/>
            <person name="Rambo T."/>
            <person name="Currie J."/>
            <person name="Collura K."/>
            <person name="Luo M."/>
            <person name="Yang T."/>
            <person name="Ammiraju J.S.S."/>
            <person name="Engler F."/>
            <person name="Soderlund C."/>
            <person name="Wing R.A."/>
            <person name="Palmer L.E."/>
            <person name="de la Bastide M."/>
            <person name="Spiegel L."/>
            <person name="Nascimento L."/>
            <person name="Zutavern T."/>
            <person name="O'Shaughnessy A."/>
            <person name="Dike S."/>
            <person name="Dedhia N."/>
            <person name="Preston R."/>
            <person name="Balija V."/>
            <person name="McCombie W.R."/>
            <person name="Chow T."/>
            <person name="Chen H."/>
            <person name="Chung M."/>
            <person name="Chen C."/>
            <person name="Shaw J."/>
            <person name="Wu H."/>
            <person name="Hsiao K."/>
            <person name="Chao Y."/>
            <person name="Chu M."/>
            <person name="Cheng C."/>
            <person name="Hour A."/>
            <person name="Lee P."/>
            <person name="Lin S."/>
            <person name="Lin Y."/>
            <person name="Liou J."/>
            <person name="Liu S."/>
            <person name="Hsing Y."/>
            <person name="Raghuvanshi S."/>
            <person name="Mohanty A."/>
            <person name="Bharti A.K."/>
            <person name="Gaur A."/>
            <person name="Gupta V."/>
            <person name="Kumar D."/>
            <person name="Ravi V."/>
            <person name="Vij S."/>
            <person name="Kapur A."/>
            <person name="Khurana P."/>
            <person name="Khurana P."/>
            <person name="Khurana J.P."/>
            <person name="Tyagi A.K."/>
            <person name="Gaikwad K."/>
            <person name="Singh A."/>
            <person name="Dalal V."/>
            <person name="Srivastava S."/>
            <person name="Dixit A."/>
            <person name="Pal A.K."/>
            <person name="Ghazi I.A."/>
            <person name="Yadav M."/>
            <person name="Pandit A."/>
            <person name="Bhargava A."/>
            <person name="Sureshbabu K."/>
            <person name="Batra K."/>
            <person name="Sharma T.R."/>
            <person name="Mohapatra T."/>
            <person name="Singh N.K."/>
            <person name="Messing J."/>
            <person name="Nelson A.B."/>
            <person name="Fuks G."/>
            <person name="Kavchok S."/>
            <person name="Keizer G."/>
            <person name="Linton E."/>
            <person name="Llaca V."/>
            <person name="Song R."/>
            <person name="Tanyolac B."/>
            <person name="Young S."/>
            <person name="Ho-Il K."/>
            <person name="Hahn J.H."/>
            <person name="Sangsakoo G."/>
            <person name="Vanavichit A."/>
            <person name="de Mattos Luiz.A.T."/>
            <person name="Zimmer P.D."/>
            <person name="Malone G."/>
            <person name="Dellagostin O."/>
            <person name="de Oliveira A.C."/>
            <person name="Bevan M."/>
            <person name="Bancroft I."/>
            <person name="Minx P."/>
            <person name="Cordum H."/>
            <person name="Wilson R."/>
            <person name="Cheng Z."/>
            <person name="Jin W."/>
            <person name="Jiang J."/>
            <person name="Leong S.A."/>
            <person name="Iwama H."/>
            <person name="Gojobori T."/>
            <person name="Itoh T."/>
            <person name="Niimura Y."/>
            <person name="Fujii Y."/>
            <person name="Habara T."/>
            <person name="Sakai H."/>
            <person name="Sato Y."/>
            <person name="Wilson G."/>
            <person name="Kumar K."/>
            <person name="McCouch S."/>
            <person name="Juretic N."/>
            <person name="Hoen D."/>
            <person name="Wright S."/>
            <person name="Bruskiewich R."/>
            <person name="Bureau T."/>
            <person name="Miyao A."/>
            <person name="Hirochika H."/>
            <person name="Nishikawa T."/>
            <person name="Kadowaki K."/>
            <person name="Sugiura M."/>
            <person name="Burr B."/>
            <person name="Sasaki T."/>
        </authorList>
    </citation>
    <scope>NUCLEOTIDE SEQUENCE [LARGE SCALE GENOMIC DNA]</scope>
    <source>
        <strain evidence="2">cv. Nipponbare</strain>
    </source>
</reference>
<reference evidence="2" key="2">
    <citation type="journal article" date="2008" name="Nucleic Acids Res.">
        <title>The rice annotation project database (RAP-DB): 2008 update.</title>
        <authorList>
            <consortium name="The rice annotation project (RAP)"/>
        </authorList>
    </citation>
    <scope>GENOME REANNOTATION</scope>
    <source>
        <strain evidence="2">cv. Nipponbare</strain>
    </source>
</reference>
<name>Q69M38_ORYSJ</name>
<dbReference type="AlphaFoldDB" id="Q69M38"/>
<gene>
    <name evidence="1" type="primary">OSJNBb0051H02.10</name>
</gene>
<evidence type="ECO:0000313" key="1">
    <source>
        <dbReference type="EMBL" id="BAD36377.1"/>
    </source>
</evidence>
<accession>Q69M38</accession>
<dbReference type="EMBL" id="AP005780">
    <property type="protein sequence ID" value="BAD36377.1"/>
    <property type="molecule type" value="Genomic_DNA"/>
</dbReference>
<dbReference type="Proteomes" id="UP000000763">
    <property type="component" value="Chromosome 9"/>
</dbReference>
<organism evidence="1 2">
    <name type="scientific">Oryza sativa subsp. japonica</name>
    <name type="common">Rice</name>
    <dbReference type="NCBI Taxonomy" id="39947"/>
    <lineage>
        <taxon>Eukaryota</taxon>
        <taxon>Viridiplantae</taxon>
        <taxon>Streptophyta</taxon>
        <taxon>Embryophyta</taxon>
        <taxon>Tracheophyta</taxon>
        <taxon>Spermatophyta</taxon>
        <taxon>Magnoliopsida</taxon>
        <taxon>Liliopsida</taxon>
        <taxon>Poales</taxon>
        <taxon>Poaceae</taxon>
        <taxon>BOP clade</taxon>
        <taxon>Oryzoideae</taxon>
        <taxon>Oryzeae</taxon>
        <taxon>Oryzinae</taxon>
        <taxon>Oryza</taxon>
        <taxon>Oryza sativa</taxon>
    </lineage>
</organism>